<keyword evidence="6" id="KW-0349">Heme</keyword>
<evidence type="ECO:0000256" key="13">
    <source>
        <dbReference type="ARBA" id="ARBA00023136"/>
    </source>
</evidence>
<keyword evidence="13" id="KW-0472">Membrane</keyword>
<keyword evidence="15" id="KW-1185">Reference proteome</keyword>
<evidence type="ECO:0000256" key="4">
    <source>
        <dbReference type="ARBA" id="ARBA00004406"/>
    </source>
</evidence>
<dbReference type="SUPFAM" id="SSF48264">
    <property type="entry name" value="Cytochrome P450"/>
    <property type="match status" value="1"/>
</dbReference>
<evidence type="ECO:0000256" key="3">
    <source>
        <dbReference type="ARBA" id="ARBA00004174"/>
    </source>
</evidence>
<dbReference type="InterPro" id="IPR036396">
    <property type="entry name" value="Cyt_P450_sf"/>
</dbReference>
<comment type="function">
    <text evidence="2">May be involved in the metabolism of insect hormones and in the breakdown of synthetic insecticides.</text>
</comment>
<keyword evidence="7" id="KW-0479">Metal-binding</keyword>
<evidence type="ECO:0000256" key="8">
    <source>
        <dbReference type="ARBA" id="ARBA00022824"/>
    </source>
</evidence>
<organism evidence="14 15">
    <name type="scientific">Rhipicephalus microplus</name>
    <name type="common">Cattle tick</name>
    <name type="synonym">Boophilus microplus</name>
    <dbReference type="NCBI Taxonomy" id="6941"/>
    <lineage>
        <taxon>Eukaryota</taxon>
        <taxon>Metazoa</taxon>
        <taxon>Ecdysozoa</taxon>
        <taxon>Arthropoda</taxon>
        <taxon>Chelicerata</taxon>
        <taxon>Arachnida</taxon>
        <taxon>Acari</taxon>
        <taxon>Parasitiformes</taxon>
        <taxon>Ixodida</taxon>
        <taxon>Ixodoidea</taxon>
        <taxon>Ixodidae</taxon>
        <taxon>Rhipicephalinae</taxon>
        <taxon>Rhipicephalus</taxon>
        <taxon>Boophilus</taxon>
    </lineage>
</organism>
<dbReference type="GO" id="GO:0004497">
    <property type="term" value="F:monooxygenase activity"/>
    <property type="evidence" value="ECO:0007669"/>
    <property type="project" value="UniProtKB-KW"/>
</dbReference>
<dbReference type="PANTHER" id="PTHR24292:SF102">
    <property type="entry name" value="CYTOCHROME P450 FAMILY-RELATED"/>
    <property type="match status" value="1"/>
</dbReference>
<evidence type="ECO:0000256" key="12">
    <source>
        <dbReference type="ARBA" id="ARBA00023033"/>
    </source>
</evidence>
<dbReference type="EMBL" id="JABSTU010000007">
    <property type="protein sequence ID" value="KAH8026171.1"/>
    <property type="molecule type" value="Genomic_DNA"/>
</dbReference>
<dbReference type="VEuPathDB" id="VectorBase:LOC119169221"/>
<evidence type="ECO:0000256" key="11">
    <source>
        <dbReference type="ARBA" id="ARBA00023004"/>
    </source>
</evidence>
<dbReference type="InterPro" id="IPR002403">
    <property type="entry name" value="Cyt_P450_E_grp-IV"/>
</dbReference>
<evidence type="ECO:0000256" key="1">
    <source>
        <dbReference type="ARBA" id="ARBA00001971"/>
    </source>
</evidence>
<dbReference type="PRINTS" id="PR00465">
    <property type="entry name" value="EP450IV"/>
</dbReference>
<evidence type="ECO:0000256" key="9">
    <source>
        <dbReference type="ARBA" id="ARBA00022848"/>
    </source>
</evidence>
<dbReference type="InterPro" id="IPR001128">
    <property type="entry name" value="Cyt_P450"/>
</dbReference>
<evidence type="ECO:0000256" key="2">
    <source>
        <dbReference type="ARBA" id="ARBA00003690"/>
    </source>
</evidence>
<dbReference type="InterPro" id="IPR050476">
    <property type="entry name" value="Insect_CytP450_Detox"/>
</dbReference>
<comment type="similarity">
    <text evidence="5">Belongs to the cytochrome P450 family.</text>
</comment>
<evidence type="ECO:0000313" key="14">
    <source>
        <dbReference type="EMBL" id="KAH8026171.1"/>
    </source>
</evidence>
<comment type="caution">
    <text evidence="14">The sequence shown here is derived from an EMBL/GenBank/DDBJ whole genome shotgun (WGS) entry which is preliminary data.</text>
</comment>
<evidence type="ECO:0000256" key="7">
    <source>
        <dbReference type="ARBA" id="ARBA00022723"/>
    </source>
</evidence>
<reference evidence="14" key="2">
    <citation type="submission" date="2021-09" db="EMBL/GenBank/DDBJ databases">
        <authorList>
            <person name="Jia N."/>
            <person name="Wang J."/>
            <person name="Shi W."/>
            <person name="Du L."/>
            <person name="Sun Y."/>
            <person name="Zhan W."/>
            <person name="Jiang J."/>
            <person name="Wang Q."/>
            <person name="Zhang B."/>
            <person name="Ji P."/>
            <person name="Sakyi L.B."/>
            <person name="Cui X."/>
            <person name="Yuan T."/>
            <person name="Jiang B."/>
            <person name="Yang W."/>
            <person name="Lam T.T.-Y."/>
            <person name="Chang Q."/>
            <person name="Ding S."/>
            <person name="Wang X."/>
            <person name="Zhu J."/>
            <person name="Ruan X."/>
            <person name="Zhao L."/>
            <person name="Wei J."/>
            <person name="Que T."/>
            <person name="Du C."/>
            <person name="Cheng J."/>
            <person name="Dai P."/>
            <person name="Han X."/>
            <person name="Huang E."/>
            <person name="Gao Y."/>
            <person name="Liu J."/>
            <person name="Shao H."/>
            <person name="Ye R."/>
            <person name="Li L."/>
            <person name="Wei W."/>
            <person name="Wang X."/>
            <person name="Wang C."/>
            <person name="Huo Q."/>
            <person name="Li W."/>
            <person name="Guo W."/>
            <person name="Chen H."/>
            <person name="Chen S."/>
            <person name="Zhou L."/>
            <person name="Zhou L."/>
            <person name="Ni X."/>
            <person name="Tian J."/>
            <person name="Zhou Y."/>
            <person name="Sheng Y."/>
            <person name="Liu T."/>
            <person name="Pan Y."/>
            <person name="Xia L."/>
            <person name="Li J."/>
            <person name="Zhao F."/>
            <person name="Cao W."/>
        </authorList>
    </citation>
    <scope>NUCLEOTIDE SEQUENCE</scope>
    <source>
        <strain evidence="14">Rmic-2018</strain>
        <tissue evidence="14">Larvae</tissue>
    </source>
</reference>
<keyword evidence="11" id="KW-0408">Iron</keyword>
<dbReference type="AlphaFoldDB" id="A0A9J6DVE1"/>
<dbReference type="GO" id="GO:0005506">
    <property type="term" value="F:iron ion binding"/>
    <property type="evidence" value="ECO:0007669"/>
    <property type="project" value="InterPro"/>
</dbReference>
<keyword evidence="10" id="KW-0560">Oxidoreductase</keyword>
<dbReference type="GO" id="GO:0005789">
    <property type="term" value="C:endoplasmic reticulum membrane"/>
    <property type="evidence" value="ECO:0007669"/>
    <property type="project" value="UniProtKB-SubCell"/>
</dbReference>
<evidence type="ECO:0000313" key="15">
    <source>
        <dbReference type="Proteomes" id="UP000821866"/>
    </source>
</evidence>
<dbReference type="GO" id="GO:0016705">
    <property type="term" value="F:oxidoreductase activity, acting on paired donors, with incorporation or reduction of molecular oxygen"/>
    <property type="evidence" value="ECO:0007669"/>
    <property type="project" value="InterPro"/>
</dbReference>
<dbReference type="PANTHER" id="PTHR24292">
    <property type="entry name" value="CYTOCHROME P450"/>
    <property type="match status" value="1"/>
</dbReference>
<accession>A0A9J6DVE1</accession>
<keyword evidence="8" id="KW-0256">Endoplasmic reticulum</keyword>
<keyword evidence="9" id="KW-0492">Microsome</keyword>
<keyword evidence="12" id="KW-0503">Monooxygenase</keyword>
<comment type="cofactor">
    <cofactor evidence="1">
        <name>heme</name>
        <dbReference type="ChEBI" id="CHEBI:30413"/>
    </cofactor>
</comment>
<name>A0A9J6DVE1_RHIMP</name>
<dbReference type="GO" id="GO:0020037">
    <property type="term" value="F:heme binding"/>
    <property type="evidence" value="ECO:0007669"/>
    <property type="project" value="InterPro"/>
</dbReference>
<dbReference type="Pfam" id="PF00067">
    <property type="entry name" value="p450"/>
    <property type="match status" value="1"/>
</dbReference>
<evidence type="ECO:0000256" key="6">
    <source>
        <dbReference type="ARBA" id="ARBA00022617"/>
    </source>
</evidence>
<dbReference type="Gene3D" id="1.10.630.10">
    <property type="entry name" value="Cytochrome P450"/>
    <property type="match status" value="1"/>
</dbReference>
<sequence length="103" mass="12375">MLLILIRKLQTFYEGRSLPAQRRQKGELDYDTVMKKLNYLDQVMNETLRLCPPGLTFVTRQAKEDFEYKGLKFKAGTCFMVPQYYIQRDPRFWSNPLEFDPER</sequence>
<evidence type="ECO:0008006" key="16">
    <source>
        <dbReference type="Google" id="ProtNLM"/>
    </source>
</evidence>
<reference evidence="14" key="1">
    <citation type="journal article" date="2020" name="Cell">
        <title>Large-Scale Comparative Analyses of Tick Genomes Elucidate Their Genetic Diversity and Vector Capacities.</title>
        <authorList>
            <consortium name="Tick Genome and Microbiome Consortium (TIGMIC)"/>
            <person name="Jia N."/>
            <person name="Wang J."/>
            <person name="Shi W."/>
            <person name="Du L."/>
            <person name="Sun Y."/>
            <person name="Zhan W."/>
            <person name="Jiang J.F."/>
            <person name="Wang Q."/>
            <person name="Zhang B."/>
            <person name="Ji P."/>
            <person name="Bell-Sakyi L."/>
            <person name="Cui X.M."/>
            <person name="Yuan T.T."/>
            <person name="Jiang B.G."/>
            <person name="Yang W.F."/>
            <person name="Lam T.T."/>
            <person name="Chang Q.C."/>
            <person name="Ding S.J."/>
            <person name="Wang X.J."/>
            <person name="Zhu J.G."/>
            <person name="Ruan X.D."/>
            <person name="Zhao L."/>
            <person name="Wei J.T."/>
            <person name="Ye R.Z."/>
            <person name="Que T.C."/>
            <person name="Du C.H."/>
            <person name="Zhou Y.H."/>
            <person name="Cheng J.X."/>
            <person name="Dai P.F."/>
            <person name="Guo W.B."/>
            <person name="Han X.H."/>
            <person name="Huang E.J."/>
            <person name="Li L.F."/>
            <person name="Wei W."/>
            <person name="Gao Y.C."/>
            <person name="Liu J.Z."/>
            <person name="Shao H.Z."/>
            <person name="Wang X."/>
            <person name="Wang C.C."/>
            <person name="Yang T.C."/>
            <person name="Huo Q.B."/>
            <person name="Li W."/>
            <person name="Chen H.Y."/>
            <person name="Chen S.E."/>
            <person name="Zhou L.G."/>
            <person name="Ni X.B."/>
            <person name="Tian J.H."/>
            <person name="Sheng Y."/>
            <person name="Liu T."/>
            <person name="Pan Y.S."/>
            <person name="Xia L.Y."/>
            <person name="Li J."/>
            <person name="Zhao F."/>
            <person name="Cao W.C."/>
        </authorList>
    </citation>
    <scope>NUCLEOTIDE SEQUENCE</scope>
    <source>
        <strain evidence="14">Rmic-2018</strain>
    </source>
</reference>
<evidence type="ECO:0000256" key="5">
    <source>
        <dbReference type="ARBA" id="ARBA00010617"/>
    </source>
</evidence>
<dbReference type="Proteomes" id="UP000821866">
    <property type="component" value="Unassembled WGS sequence"/>
</dbReference>
<gene>
    <name evidence="14" type="ORF">HPB51_016774</name>
</gene>
<comment type="subcellular location">
    <subcellularLocation>
        <location evidence="4">Endoplasmic reticulum membrane</location>
        <topology evidence="4">Peripheral membrane protein</topology>
    </subcellularLocation>
    <subcellularLocation>
        <location evidence="3">Microsome membrane</location>
        <topology evidence="3">Peripheral membrane protein</topology>
    </subcellularLocation>
</comment>
<protein>
    <recommendedName>
        <fullName evidence="16">Cytochrome</fullName>
    </recommendedName>
</protein>
<evidence type="ECO:0000256" key="10">
    <source>
        <dbReference type="ARBA" id="ARBA00023002"/>
    </source>
</evidence>
<proteinExistence type="inferred from homology"/>